<accession>A0ABQ5FJ70</accession>
<dbReference type="EMBL" id="BQNB010017458">
    <property type="protein sequence ID" value="GJT63411.1"/>
    <property type="molecule type" value="Genomic_DNA"/>
</dbReference>
<name>A0ABQ5FJ70_9ASTR</name>
<gene>
    <name evidence="2" type="ORF">Tco_1006944</name>
</gene>
<dbReference type="Proteomes" id="UP001151760">
    <property type="component" value="Unassembled WGS sequence"/>
</dbReference>
<evidence type="ECO:0000313" key="2">
    <source>
        <dbReference type="EMBL" id="GJT63411.1"/>
    </source>
</evidence>
<evidence type="ECO:0000256" key="1">
    <source>
        <dbReference type="SAM" id="MobiDB-lite"/>
    </source>
</evidence>
<reference evidence="2" key="1">
    <citation type="journal article" date="2022" name="Int. J. Mol. Sci.">
        <title>Draft Genome of Tanacetum Coccineum: Genomic Comparison of Closely Related Tanacetum-Family Plants.</title>
        <authorList>
            <person name="Yamashiro T."/>
            <person name="Shiraishi A."/>
            <person name="Nakayama K."/>
            <person name="Satake H."/>
        </authorList>
    </citation>
    <scope>NUCLEOTIDE SEQUENCE</scope>
</reference>
<sequence>MASTVRGKFRMGHGERLNPPLNVGLNGILSRASLVEKVSARGMRMSPGGGIIVCALKTGEELVSSSIAIKASASSKSRKSLSSKGVSVGDEVETIGS</sequence>
<organism evidence="2 3">
    <name type="scientific">Tanacetum coccineum</name>
    <dbReference type="NCBI Taxonomy" id="301880"/>
    <lineage>
        <taxon>Eukaryota</taxon>
        <taxon>Viridiplantae</taxon>
        <taxon>Streptophyta</taxon>
        <taxon>Embryophyta</taxon>
        <taxon>Tracheophyta</taxon>
        <taxon>Spermatophyta</taxon>
        <taxon>Magnoliopsida</taxon>
        <taxon>eudicotyledons</taxon>
        <taxon>Gunneridae</taxon>
        <taxon>Pentapetalae</taxon>
        <taxon>asterids</taxon>
        <taxon>campanulids</taxon>
        <taxon>Asterales</taxon>
        <taxon>Asteraceae</taxon>
        <taxon>Asteroideae</taxon>
        <taxon>Anthemideae</taxon>
        <taxon>Anthemidinae</taxon>
        <taxon>Tanacetum</taxon>
    </lineage>
</organism>
<protein>
    <submittedName>
        <fullName evidence="2">Uncharacterized protein</fullName>
    </submittedName>
</protein>
<keyword evidence="3" id="KW-1185">Reference proteome</keyword>
<reference evidence="2" key="2">
    <citation type="submission" date="2022-01" db="EMBL/GenBank/DDBJ databases">
        <authorList>
            <person name="Yamashiro T."/>
            <person name="Shiraishi A."/>
            <person name="Satake H."/>
            <person name="Nakayama K."/>
        </authorList>
    </citation>
    <scope>NUCLEOTIDE SEQUENCE</scope>
</reference>
<evidence type="ECO:0000313" key="3">
    <source>
        <dbReference type="Proteomes" id="UP001151760"/>
    </source>
</evidence>
<proteinExistence type="predicted"/>
<comment type="caution">
    <text evidence="2">The sequence shown here is derived from an EMBL/GenBank/DDBJ whole genome shotgun (WGS) entry which is preliminary data.</text>
</comment>
<feature type="region of interest" description="Disordered" evidence="1">
    <location>
        <begin position="72"/>
        <end position="97"/>
    </location>
</feature>